<evidence type="ECO:0000256" key="2">
    <source>
        <dbReference type="ARBA" id="ARBA00022692"/>
    </source>
</evidence>
<dbReference type="Proteomes" id="UP001515480">
    <property type="component" value="Unassembled WGS sequence"/>
</dbReference>
<feature type="compositionally biased region" description="Polar residues" evidence="5">
    <location>
        <begin position="369"/>
        <end position="384"/>
    </location>
</feature>
<dbReference type="PIRSF" id="PIRSF005799">
    <property type="entry name" value="UDP-gal_transpt"/>
    <property type="match status" value="1"/>
</dbReference>
<keyword evidence="8" id="KW-1185">Reference proteome</keyword>
<evidence type="ECO:0000256" key="6">
    <source>
        <dbReference type="SAM" id="Phobius"/>
    </source>
</evidence>
<organism evidence="7 8">
    <name type="scientific">Prymnesium parvum</name>
    <name type="common">Toxic golden alga</name>
    <dbReference type="NCBI Taxonomy" id="97485"/>
    <lineage>
        <taxon>Eukaryota</taxon>
        <taxon>Haptista</taxon>
        <taxon>Haptophyta</taxon>
        <taxon>Prymnesiophyceae</taxon>
        <taxon>Prymnesiales</taxon>
        <taxon>Prymnesiaceae</taxon>
        <taxon>Prymnesium</taxon>
    </lineage>
</organism>
<evidence type="ECO:0000256" key="4">
    <source>
        <dbReference type="ARBA" id="ARBA00023136"/>
    </source>
</evidence>
<accession>A0AB34IDA1</accession>
<protein>
    <recommendedName>
        <fullName evidence="9">UDP-galactose transporter</fullName>
    </recommendedName>
</protein>
<dbReference type="AlphaFoldDB" id="A0AB34IDA1"/>
<reference evidence="7 8" key="1">
    <citation type="journal article" date="2024" name="Science">
        <title>Giant polyketide synthase enzymes in the biosynthesis of giant marine polyether toxins.</title>
        <authorList>
            <person name="Fallon T.R."/>
            <person name="Shende V.V."/>
            <person name="Wierzbicki I.H."/>
            <person name="Pendleton A.L."/>
            <person name="Watervoot N.F."/>
            <person name="Auber R.P."/>
            <person name="Gonzalez D.J."/>
            <person name="Wisecaver J.H."/>
            <person name="Moore B.S."/>
        </authorList>
    </citation>
    <scope>NUCLEOTIDE SEQUENCE [LARGE SCALE GENOMIC DNA]</scope>
    <source>
        <strain evidence="7 8">12B1</strain>
    </source>
</reference>
<feature type="region of interest" description="Disordered" evidence="5">
    <location>
        <begin position="351"/>
        <end position="384"/>
    </location>
</feature>
<gene>
    <name evidence="7" type="ORF">AB1Y20_016865</name>
</gene>
<comment type="subcellular location">
    <subcellularLocation>
        <location evidence="1">Membrane</location>
        <topology evidence="1">Multi-pass membrane protein</topology>
    </subcellularLocation>
</comment>
<dbReference type="InterPro" id="IPR007271">
    <property type="entry name" value="Nuc_sug_transpt"/>
</dbReference>
<feature type="transmembrane region" description="Helical" evidence="6">
    <location>
        <begin position="296"/>
        <end position="313"/>
    </location>
</feature>
<feature type="transmembrane region" description="Helical" evidence="6">
    <location>
        <begin position="272"/>
        <end position="290"/>
    </location>
</feature>
<feature type="transmembrane region" description="Helical" evidence="6">
    <location>
        <begin position="205"/>
        <end position="226"/>
    </location>
</feature>
<evidence type="ECO:0000313" key="8">
    <source>
        <dbReference type="Proteomes" id="UP001515480"/>
    </source>
</evidence>
<keyword evidence="3 6" id="KW-1133">Transmembrane helix</keyword>
<dbReference type="NCBIfam" id="TIGR00803">
    <property type="entry name" value="nst"/>
    <property type="match status" value="1"/>
</dbReference>
<dbReference type="InterPro" id="IPR037185">
    <property type="entry name" value="EmrE-like"/>
</dbReference>
<dbReference type="EMBL" id="JBGBPQ010000032">
    <property type="protein sequence ID" value="KAL1495500.1"/>
    <property type="molecule type" value="Genomic_DNA"/>
</dbReference>
<comment type="caution">
    <text evidence="7">The sequence shown here is derived from an EMBL/GenBank/DDBJ whole genome shotgun (WGS) entry which is preliminary data.</text>
</comment>
<dbReference type="PANTHER" id="PTHR10231">
    <property type="entry name" value="NUCLEOTIDE-SUGAR TRANSMEMBRANE TRANSPORTER"/>
    <property type="match status" value="1"/>
</dbReference>
<dbReference type="Pfam" id="PF04142">
    <property type="entry name" value="Nuc_sug_transp"/>
    <property type="match status" value="1"/>
</dbReference>
<evidence type="ECO:0000313" key="7">
    <source>
        <dbReference type="EMBL" id="KAL1495500.1"/>
    </source>
</evidence>
<evidence type="ECO:0000256" key="5">
    <source>
        <dbReference type="SAM" id="MobiDB-lite"/>
    </source>
</evidence>
<name>A0AB34IDA1_PRYPA</name>
<sequence>MVSDDTMARVSLVVFTLQNAAFVLLMRLSKVRDTHYNSSVAVLVTEALKLPLSILLLSYEKGGPIAATRQLWNDIALQLMDTLKISIPALLYTVQNNALFVAAENLEAAVFQVTYQLKTLTTAVLVVLVLGRQQAQHQWFALLLLTAGTILVHEPKKSSAARSETSESTAAFTLGIAATLTACLCSSVASVYLEKILVESKPSIWVRNVQLCLFTIPIAWMSTYFVEDAYMKEDGTPLHGFNAVVWAAIFTNAVGGMIVATVMKYAGNILRNFAQALAIIVGGFGSWLLFDFKITLKFVGGVACVICSIFIYGSKAEQLGQWKNNLLHSVGLTSTHTSYAMLPLDGSATQLEADSEDGSQRDSKAVSPAPSSDKTLSPTKKQHV</sequence>
<feature type="transmembrane region" description="Helical" evidence="6">
    <location>
        <begin position="137"/>
        <end position="153"/>
    </location>
</feature>
<dbReference type="SUPFAM" id="SSF103481">
    <property type="entry name" value="Multidrug resistance efflux transporter EmrE"/>
    <property type="match status" value="1"/>
</dbReference>
<keyword evidence="4 6" id="KW-0472">Membrane</keyword>
<evidence type="ECO:0008006" key="9">
    <source>
        <dbReference type="Google" id="ProtNLM"/>
    </source>
</evidence>
<feature type="transmembrane region" description="Helical" evidence="6">
    <location>
        <begin position="6"/>
        <end position="28"/>
    </location>
</feature>
<evidence type="ECO:0000256" key="1">
    <source>
        <dbReference type="ARBA" id="ARBA00004141"/>
    </source>
</evidence>
<evidence type="ECO:0000256" key="3">
    <source>
        <dbReference type="ARBA" id="ARBA00022989"/>
    </source>
</evidence>
<proteinExistence type="predicted"/>
<feature type="transmembrane region" description="Helical" evidence="6">
    <location>
        <begin position="173"/>
        <end position="193"/>
    </location>
</feature>
<dbReference type="GO" id="GO:0015165">
    <property type="term" value="F:pyrimidine nucleotide-sugar transmembrane transporter activity"/>
    <property type="evidence" value="ECO:0007669"/>
    <property type="project" value="InterPro"/>
</dbReference>
<feature type="transmembrane region" description="Helical" evidence="6">
    <location>
        <begin position="238"/>
        <end position="260"/>
    </location>
</feature>
<dbReference type="GO" id="GO:0000139">
    <property type="term" value="C:Golgi membrane"/>
    <property type="evidence" value="ECO:0007669"/>
    <property type="project" value="InterPro"/>
</dbReference>
<keyword evidence="2 6" id="KW-0812">Transmembrane</keyword>
<feature type="transmembrane region" description="Helical" evidence="6">
    <location>
        <begin position="109"/>
        <end position="130"/>
    </location>
</feature>